<keyword evidence="2" id="KW-1185">Reference proteome</keyword>
<dbReference type="KEGG" id="vg:63911637"/>
<dbReference type="EMBL" id="MN010758">
    <property type="protein sequence ID" value="QDH85068.1"/>
    <property type="molecule type" value="Genomic_DNA"/>
</dbReference>
<evidence type="ECO:0000313" key="1">
    <source>
        <dbReference type="EMBL" id="QDH85068.1"/>
    </source>
</evidence>
<reference evidence="1 2" key="1">
    <citation type="submission" date="2019-05" db="EMBL/GenBank/DDBJ databases">
        <authorList>
            <person name="Bordelon H.A."/>
            <person name="Brister E.M."/>
            <person name="Bryans A.M."/>
            <person name="Calk A.E."/>
            <person name="Capers C."/>
            <person name="Corrent J.M."/>
            <person name="Delphin C.N."/>
            <person name="Erbelding G.W."/>
            <person name="Gottschalck B.A."/>
            <person name="Hale B.T."/>
            <person name="Jones N.T."/>
            <person name="Mire A.R."/>
            <person name="Perkins A.R."/>
            <person name="Quackenbush R.D."/>
            <person name="Rogers C.S."/>
            <person name="Stewart N.C."/>
            <person name="Threeton H.N."/>
            <person name="Wiggins Z.F."/>
            <person name="Hancock A.M."/>
            <person name="Gissendanner C.R."/>
            <person name="Findley A.M."/>
            <person name="Wills S.J."/>
            <person name="Clifford K.A."/>
            <person name="Elmore F.L."/>
            <person name="Knight M.S."/>
            <person name="Le K."/>
            <person name="Lobaina D."/>
            <person name="Nougues D."/>
            <person name="Salama A."/>
            <person name="Stoeber S.D."/>
            <person name="Sweeney K.J."/>
            <person name="Truong T.G."/>
            <person name="Alvaro L.E."/>
            <person name="Isern S."/>
            <person name="Michael S.F."/>
            <person name="Monti D.L."/>
            <person name="Garlena R.A."/>
            <person name="Russell D.A."/>
            <person name="Pope W.H."/>
            <person name="Jacobs-Sera D."/>
            <person name="Hatfull G.F."/>
        </authorList>
    </citation>
    <scope>NUCLEOTIDE SEQUENCE [LARGE SCALE GENOMIC DNA]</scope>
</reference>
<gene>
    <name evidence="1" type="primary">31</name>
    <name evidence="1" type="ORF">SEA_DARDANUS_31</name>
</gene>
<dbReference type="RefSeq" id="YP_010050899.1">
    <property type="nucleotide sequence ID" value="NC_054435.1"/>
</dbReference>
<dbReference type="GeneID" id="63911637"/>
<organism evidence="1 2">
    <name type="scientific">Gordonia phage Dardanus</name>
    <dbReference type="NCBI Taxonomy" id="2588489"/>
    <lineage>
        <taxon>Viruses</taxon>
        <taxon>Duplodnaviria</taxon>
        <taxon>Heunggongvirae</taxon>
        <taxon>Uroviricota</taxon>
        <taxon>Caudoviricetes</taxon>
        <taxon>Ruthgordonvirinae</taxon>
        <taxon>Dardanusvirus</taxon>
        <taxon>Dardanusvirus dardanus</taxon>
    </lineage>
</organism>
<protein>
    <recommendedName>
        <fullName evidence="3">Minor tail protein</fullName>
    </recommendedName>
</protein>
<dbReference type="Proteomes" id="UP000318136">
    <property type="component" value="Segment"/>
</dbReference>
<evidence type="ECO:0008006" key="3">
    <source>
        <dbReference type="Google" id="ProtNLM"/>
    </source>
</evidence>
<evidence type="ECO:0000313" key="2">
    <source>
        <dbReference type="Proteomes" id="UP000318136"/>
    </source>
</evidence>
<accession>A0A514CX30</accession>
<sequence length="286" mass="30719">MVAEARQTGEKSTLFAANESKNIAEAIAGVVGATVDDIRSRIDAILGGIAANGEQIVEHTEAIAELANIAAAGSAITPAYVSNLDEMATVPRRDCIDWVKNGDNVDRVIGRFTPSVQSQISGVGGVVYYVPLPVDRTGIPNRIRFVSRKDGSWAVTDIADHRVDLCVLNPETQAIEKVTDNGNLRDLGQEQDSELTVPLNLGENNRIKPGQLLFIAHQQRAPGLAQGPRWVMAAPNPNIGRGADVLPRYAMYRTTGHMSAIPSSIPIASLTGVNDWIMWFSVGMTP</sequence>
<proteinExistence type="predicted"/>
<name>A0A514CX30_9CAUD</name>